<name>A0ABY7YAG3_9XANT</name>
<feature type="region of interest" description="Disordered" evidence="1">
    <location>
        <begin position="60"/>
        <end position="83"/>
    </location>
</feature>
<evidence type="ECO:0000313" key="3">
    <source>
        <dbReference type="Proteomes" id="UP001214201"/>
    </source>
</evidence>
<feature type="compositionally biased region" description="Basic residues" evidence="1">
    <location>
        <begin position="62"/>
        <end position="71"/>
    </location>
</feature>
<keyword evidence="3" id="KW-1185">Reference proteome</keyword>
<proteinExistence type="predicted"/>
<accession>A0ABY7YAG3</accession>
<sequence length="83" mass="9281">MYRTDIAAPARAAELDAQAQQVIAGNIANSPGAIAARYELAYQRSGWAVNQRRCIPAEKRWRSDRKQRHLPTKSTQRAGASMR</sequence>
<organism evidence="2 3">
    <name type="scientific">Xanthomonas cucurbitae</name>
    <dbReference type="NCBI Taxonomy" id="56453"/>
    <lineage>
        <taxon>Bacteria</taxon>
        <taxon>Pseudomonadati</taxon>
        <taxon>Pseudomonadota</taxon>
        <taxon>Gammaproteobacteria</taxon>
        <taxon>Lysobacterales</taxon>
        <taxon>Lysobacteraceae</taxon>
        <taxon>Xanthomonas</taxon>
    </lineage>
</organism>
<evidence type="ECO:0000256" key="1">
    <source>
        <dbReference type="SAM" id="MobiDB-lite"/>
    </source>
</evidence>
<gene>
    <name evidence="2" type="ORF">K6978_15850</name>
</gene>
<dbReference type="Proteomes" id="UP001214201">
    <property type="component" value="Chromosome"/>
</dbReference>
<dbReference type="EMBL" id="CP082214">
    <property type="protein sequence ID" value="WDM70841.1"/>
    <property type="molecule type" value="Genomic_DNA"/>
</dbReference>
<dbReference type="RefSeq" id="WP_146090299.1">
    <property type="nucleotide sequence ID" value="NZ_CP033326.1"/>
</dbReference>
<reference evidence="2 3" key="1">
    <citation type="submission" date="2021-08" db="EMBL/GenBank/DDBJ databases">
        <title>Genome sequences of Xanthomonas cucurbitae isolates from 5 Midwestern US states.</title>
        <authorList>
            <person name="Hind S.R."/>
        </authorList>
    </citation>
    <scope>NUCLEOTIDE SEQUENCE [LARGE SCALE GENOMIC DNA]</scope>
    <source>
        <strain evidence="2 3">OH_261</strain>
    </source>
</reference>
<feature type="compositionally biased region" description="Polar residues" evidence="1">
    <location>
        <begin position="72"/>
        <end position="83"/>
    </location>
</feature>
<evidence type="ECO:0000313" key="2">
    <source>
        <dbReference type="EMBL" id="WDM70841.1"/>
    </source>
</evidence>
<protein>
    <submittedName>
        <fullName evidence="2">Uncharacterized protein</fullName>
    </submittedName>
</protein>